<comment type="caution">
    <text evidence="1">The sequence shown here is derived from an EMBL/GenBank/DDBJ whole genome shotgun (WGS) entry which is preliminary data.</text>
</comment>
<proteinExistence type="predicted"/>
<evidence type="ECO:0000313" key="1">
    <source>
        <dbReference type="EMBL" id="GAG86203.1"/>
    </source>
</evidence>
<organism evidence="1">
    <name type="scientific">marine sediment metagenome</name>
    <dbReference type="NCBI Taxonomy" id="412755"/>
    <lineage>
        <taxon>unclassified sequences</taxon>
        <taxon>metagenomes</taxon>
        <taxon>ecological metagenomes</taxon>
    </lineage>
</organism>
<dbReference type="AlphaFoldDB" id="X1BQ34"/>
<dbReference type="EMBL" id="BART01018123">
    <property type="protein sequence ID" value="GAG86203.1"/>
    <property type="molecule type" value="Genomic_DNA"/>
</dbReference>
<sequence length="111" mass="12703">MNTLVNAIIVTNKWKPNKKYTGLRGRVRRLLKGRLEKAHGIRVTFGEKDYVIDLSYMHPKMSKIIYAVIPPIPYDTKTGLRIDAIPPDADLYPYEIHLISGDDPRKNIGEV</sequence>
<accession>X1BQ34</accession>
<protein>
    <submittedName>
        <fullName evidence="1">Uncharacterized protein</fullName>
    </submittedName>
</protein>
<reference evidence="1" key="1">
    <citation type="journal article" date="2014" name="Front. Microbiol.">
        <title>High frequency of phylogenetically diverse reductive dehalogenase-homologous genes in deep subseafloor sedimentary metagenomes.</title>
        <authorList>
            <person name="Kawai M."/>
            <person name="Futagami T."/>
            <person name="Toyoda A."/>
            <person name="Takaki Y."/>
            <person name="Nishi S."/>
            <person name="Hori S."/>
            <person name="Arai W."/>
            <person name="Tsubouchi T."/>
            <person name="Morono Y."/>
            <person name="Uchiyama I."/>
            <person name="Ito T."/>
            <person name="Fujiyama A."/>
            <person name="Inagaki F."/>
            <person name="Takami H."/>
        </authorList>
    </citation>
    <scope>NUCLEOTIDE SEQUENCE</scope>
    <source>
        <strain evidence="1">Expedition CK06-06</strain>
    </source>
</reference>
<gene>
    <name evidence="1" type="ORF">S01H4_34269</name>
</gene>
<name>X1BQ34_9ZZZZ</name>